<dbReference type="InterPro" id="IPR045254">
    <property type="entry name" value="Nit1/2_C-N_Hydrolase"/>
</dbReference>
<dbReference type="Proteomes" id="UP000321083">
    <property type="component" value="Unassembled WGS sequence"/>
</dbReference>
<sequence>MTMFKTAVIQINAQDSKEKNLEKISQLVGQAGHQGAKLIALPETFNFRGPAESAIKNAENFDDDITVNLIKNLAKRHQVAILGGSIYARSSANHLPYNYSFFIDDTGTLVGSYKKIHLFDVDIDGKQIRESSKTQSGSSPTLISTRIDGLELQLGLSICYDLRFPELYRLYAEQKAQIIFVPSCFTKQTGMAHWEVLCRARAIENQAFVIAPNQCGKGSETLCYGRSLIVDPWGKIIAEAGEEHEEIIYADLDFRLLEQVRQNLPALRHRKI</sequence>
<reference evidence="3 4" key="1">
    <citation type="submission" date="2019-08" db="EMBL/GenBank/DDBJ databases">
        <title>100 year-old enigma solved: identification of Planctomyces bekefii, the type genus and species of the phylum Planctomycetes.</title>
        <authorList>
            <person name="Svetlana D.N."/>
            <person name="Overmann J."/>
        </authorList>
    </citation>
    <scope>NUCLEOTIDE SEQUENCE [LARGE SCALE GENOMIC DNA]</scope>
    <source>
        <strain evidence="3">Phe10_nw2017</strain>
    </source>
</reference>
<dbReference type="InterPro" id="IPR003010">
    <property type="entry name" value="C-N_Hydrolase"/>
</dbReference>
<gene>
    <name evidence="3" type="ORF">E3A20_08340</name>
</gene>
<name>A0A5C6M5Z0_9PLAN</name>
<protein>
    <submittedName>
        <fullName evidence="3">Carbon-nitrogen hydrolase</fullName>
    </submittedName>
</protein>
<organism evidence="3 4">
    <name type="scientific">Planctomyces bekefii</name>
    <dbReference type="NCBI Taxonomy" id="1653850"/>
    <lineage>
        <taxon>Bacteria</taxon>
        <taxon>Pseudomonadati</taxon>
        <taxon>Planctomycetota</taxon>
        <taxon>Planctomycetia</taxon>
        <taxon>Planctomycetales</taxon>
        <taxon>Planctomycetaceae</taxon>
        <taxon>Planctomyces</taxon>
    </lineage>
</organism>
<dbReference type="AlphaFoldDB" id="A0A5C6M5Z0"/>
<dbReference type="Pfam" id="PF00795">
    <property type="entry name" value="CN_hydrolase"/>
    <property type="match status" value="1"/>
</dbReference>
<evidence type="ECO:0000313" key="4">
    <source>
        <dbReference type="Proteomes" id="UP000321083"/>
    </source>
</evidence>
<keyword evidence="4" id="KW-1185">Reference proteome</keyword>
<evidence type="ECO:0000313" key="3">
    <source>
        <dbReference type="EMBL" id="TWW10038.1"/>
    </source>
</evidence>
<comment type="caution">
    <text evidence="3">The sequence shown here is derived from an EMBL/GenBank/DDBJ whole genome shotgun (WGS) entry which is preliminary data.</text>
</comment>
<dbReference type="GO" id="GO:0016811">
    <property type="term" value="F:hydrolase activity, acting on carbon-nitrogen (but not peptide) bonds, in linear amides"/>
    <property type="evidence" value="ECO:0007669"/>
    <property type="project" value="InterPro"/>
</dbReference>
<dbReference type="PANTHER" id="PTHR23088">
    <property type="entry name" value="NITRILASE-RELATED"/>
    <property type="match status" value="1"/>
</dbReference>
<evidence type="ECO:0000256" key="1">
    <source>
        <dbReference type="ARBA" id="ARBA00022801"/>
    </source>
</evidence>
<dbReference type="SUPFAM" id="SSF56317">
    <property type="entry name" value="Carbon-nitrogen hydrolase"/>
    <property type="match status" value="1"/>
</dbReference>
<dbReference type="CDD" id="cd07572">
    <property type="entry name" value="nit"/>
    <property type="match status" value="1"/>
</dbReference>
<proteinExistence type="predicted"/>
<accession>A0A5C6M5Z0</accession>
<feature type="domain" description="CN hydrolase" evidence="2">
    <location>
        <begin position="4"/>
        <end position="254"/>
    </location>
</feature>
<reference evidence="3 4" key="2">
    <citation type="submission" date="2019-08" db="EMBL/GenBank/DDBJ databases">
        <authorList>
            <person name="Henke P."/>
        </authorList>
    </citation>
    <scope>NUCLEOTIDE SEQUENCE [LARGE SCALE GENOMIC DNA]</scope>
    <source>
        <strain evidence="3">Phe10_nw2017</strain>
    </source>
</reference>
<dbReference type="InterPro" id="IPR036526">
    <property type="entry name" value="C-N_Hydrolase_sf"/>
</dbReference>
<dbReference type="Gene3D" id="3.60.110.10">
    <property type="entry name" value="Carbon-nitrogen hydrolase"/>
    <property type="match status" value="1"/>
</dbReference>
<dbReference type="PROSITE" id="PS50263">
    <property type="entry name" value="CN_HYDROLASE"/>
    <property type="match status" value="1"/>
</dbReference>
<dbReference type="EMBL" id="SRHE01000122">
    <property type="protein sequence ID" value="TWW10038.1"/>
    <property type="molecule type" value="Genomic_DNA"/>
</dbReference>
<keyword evidence="1 3" id="KW-0378">Hydrolase</keyword>
<evidence type="ECO:0000259" key="2">
    <source>
        <dbReference type="PROSITE" id="PS50263"/>
    </source>
</evidence>
<dbReference type="PANTHER" id="PTHR23088:SF27">
    <property type="entry name" value="DEAMINATED GLUTATHIONE AMIDASE"/>
    <property type="match status" value="1"/>
</dbReference>